<dbReference type="RefSeq" id="WP_140839401.1">
    <property type="nucleotide sequence ID" value="NZ_RCZI01000001.1"/>
</dbReference>
<evidence type="ECO:0000256" key="1">
    <source>
        <dbReference type="SAM" id="MobiDB-lite"/>
    </source>
</evidence>
<accession>A0A502E3C8</accession>
<dbReference type="Proteomes" id="UP000319212">
    <property type="component" value="Unassembled WGS sequence"/>
</dbReference>
<evidence type="ECO:0000313" key="3">
    <source>
        <dbReference type="EMBL" id="TPG30940.1"/>
    </source>
</evidence>
<keyword evidence="2" id="KW-0812">Transmembrane</keyword>
<dbReference type="AlphaFoldDB" id="A0A502E3C8"/>
<feature type="compositionally biased region" description="Pro residues" evidence="1">
    <location>
        <begin position="42"/>
        <end position="62"/>
    </location>
</feature>
<evidence type="ECO:0000313" key="4">
    <source>
        <dbReference type="Proteomes" id="UP000319212"/>
    </source>
</evidence>
<evidence type="ECO:0000256" key="2">
    <source>
        <dbReference type="SAM" id="Phobius"/>
    </source>
</evidence>
<organism evidence="3 4">
    <name type="scientific">Variovorax guangxiensis</name>
    <dbReference type="NCBI Taxonomy" id="1775474"/>
    <lineage>
        <taxon>Bacteria</taxon>
        <taxon>Pseudomonadati</taxon>
        <taxon>Pseudomonadota</taxon>
        <taxon>Betaproteobacteria</taxon>
        <taxon>Burkholderiales</taxon>
        <taxon>Comamonadaceae</taxon>
        <taxon>Variovorax</taxon>
    </lineage>
</organism>
<feature type="compositionally biased region" description="Low complexity" evidence="1">
    <location>
        <begin position="63"/>
        <end position="76"/>
    </location>
</feature>
<dbReference type="EMBL" id="RCZI01000001">
    <property type="protein sequence ID" value="TPG30940.1"/>
    <property type="molecule type" value="Genomic_DNA"/>
</dbReference>
<dbReference type="InterPro" id="IPR021382">
    <property type="entry name" value="DUF3014"/>
</dbReference>
<name>A0A502E3C8_9BURK</name>
<gene>
    <name evidence="3" type="ORF">EAH82_05725</name>
</gene>
<feature type="transmembrane region" description="Helical" evidence="2">
    <location>
        <begin position="16"/>
        <end position="37"/>
    </location>
</feature>
<sequence length="293" mass="31587">MSDREPADFRPARSSSFPAVAIVVLIALIAAGGWWYWSQRAEPPPSRPTVASPPPPESPAPAPQVAASGPQNPVDALAEPDAVLPALAEADAAVTSALTELLGAKRVASFLNVDGFVRRAVATVDNLPRPQAASRMWPVQPSPERFLVQGTGEQQVIGAGNAARYAAFTGFVEAVDAERAATVYARLYPLFQQAYEELGYPGRYFNDRLVAVIDHLLAAPEPAGPIAVRLTEVRGEFADTRPWTRYEFADPALESLSSGQKMMVRVGLSNEKRLKAKLRTFRAQVATGELAKR</sequence>
<proteinExistence type="predicted"/>
<keyword evidence="2" id="KW-0472">Membrane</keyword>
<comment type="caution">
    <text evidence="3">The sequence shown here is derived from an EMBL/GenBank/DDBJ whole genome shotgun (WGS) entry which is preliminary data.</text>
</comment>
<dbReference type="OrthoDB" id="5502479at2"/>
<protein>
    <submittedName>
        <fullName evidence="3">DUF3014 domain-containing protein</fullName>
    </submittedName>
</protein>
<feature type="region of interest" description="Disordered" evidence="1">
    <location>
        <begin position="42"/>
        <end position="76"/>
    </location>
</feature>
<keyword evidence="2" id="KW-1133">Transmembrane helix</keyword>
<dbReference type="Pfam" id="PF11219">
    <property type="entry name" value="DUF3014"/>
    <property type="match status" value="1"/>
</dbReference>
<reference evidence="3 4" key="1">
    <citation type="journal article" date="2019" name="Environ. Microbiol.">
        <title>Species interactions and distinct microbial communities in high Arctic permafrost affected cryosols are associated with the CH4 and CO2 gas fluxes.</title>
        <authorList>
            <person name="Altshuler I."/>
            <person name="Hamel J."/>
            <person name="Turney S."/>
            <person name="Magnuson E."/>
            <person name="Levesque R."/>
            <person name="Greer C."/>
            <person name="Whyte L.G."/>
        </authorList>
    </citation>
    <scope>NUCLEOTIDE SEQUENCE [LARGE SCALE GENOMIC DNA]</scope>
    <source>
        <strain evidence="3 4">S06.C</strain>
    </source>
</reference>